<dbReference type="Proteomes" id="UP000800200">
    <property type="component" value="Unassembled WGS sequence"/>
</dbReference>
<organism evidence="1 2">
    <name type="scientific">Zopfia rhizophila CBS 207.26</name>
    <dbReference type="NCBI Taxonomy" id="1314779"/>
    <lineage>
        <taxon>Eukaryota</taxon>
        <taxon>Fungi</taxon>
        <taxon>Dikarya</taxon>
        <taxon>Ascomycota</taxon>
        <taxon>Pezizomycotina</taxon>
        <taxon>Dothideomycetes</taxon>
        <taxon>Dothideomycetes incertae sedis</taxon>
        <taxon>Zopfiaceae</taxon>
        <taxon>Zopfia</taxon>
    </lineage>
</organism>
<protein>
    <submittedName>
        <fullName evidence="1">Uncharacterized protein</fullName>
    </submittedName>
</protein>
<evidence type="ECO:0000313" key="2">
    <source>
        <dbReference type="Proteomes" id="UP000800200"/>
    </source>
</evidence>
<sequence>MPSHYAYRILELPISKVTQSPARSLFDQMVQDRQNGTADRVIVFQQGGVYIQSNRY</sequence>
<reference evidence="1" key="1">
    <citation type="journal article" date="2020" name="Stud. Mycol.">
        <title>101 Dothideomycetes genomes: a test case for predicting lifestyles and emergence of pathogens.</title>
        <authorList>
            <person name="Haridas S."/>
            <person name="Albert R."/>
            <person name="Binder M."/>
            <person name="Bloem J."/>
            <person name="Labutti K."/>
            <person name="Salamov A."/>
            <person name="Andreopoulos B."/>
            <person name="Baker S."/>
            <person name="Barry K."/>
            <person name="Bills G."/>
            <person name="Bluhm B."/>
            <person name="Cannon C."/>
            <person name="Castanera R."/>
            <person name="Culley D."/>
            <person name="Daum C."/>
            <person name="Ezra D."/>
            <person name="Gonzalez J."/>
            <person name="Henrissat B."/>
            <person name="Kuo A."/>
            <person name="Liang C."/>
            <person name="Lipzen A."/>
            <person name="Lutzoni F."/>
            <person name="Magnuson J."/>
            <person name="Mondo S."/>
            <person name="Nolan M."/>
            <person name="Ohm R."/>
            <person name="Pangilinan J."/>
            <person name="Park H.-J."/>
            <person name="Ramirez L."/>
            <person name="Alfaro M."/>
            <person name="Sun H."/>
            <person name="Tritt A."/>
            <person name="Yoshinaga Y."/>
            <person name="Zwiers L.-H."/>
            <person name="Turgeon B."/>
            <person name="Goodwin S."/>
            <person name="Spatafora J."/>
            <person name="Crous P."/>
            <person name="Grigoriev I."/>
        </authorList>
    </citation>
    <scope>NUCLEOTIDE SEQUENCE</scope>
    <source>
        <strain evidence="1">CBS 207.26</strain>
    </source>
</reference>
<gene>
    <name evidence="1" type="ORF">K469DRAFT_716140</name>
</gene>
<evidence type="ECO:0000313" key="1">
    <source>
        <dbReference type="EMBL" id="KAF2179642.1"/>
    </source>
</evidence>
<accession>A0A6A6DMP1</accession>
<proteinExistence type="predicted"/>
<name>A0A6A6DMP1_9PEZI</name>
<dbReference type="EMBL" id="ML994664">
    <property type="protein sequence ID" value="KAF2179642.1"/>
    <property type="molecule type" value="Genomic_DNA"/>
</dbReference>
<keyword evidence="2" id="KW-1185">Reference proteome</keyword>
<dbReference type="AlphaFoldDB" id="A0A6A6DMP1"/>